<organism evidence="2 3">
    <name type="scientific">Sarocladium strictum</name>
    <name type="common">Black bundle disease fungus</name>
    <name type="synonym">Acremonium strictum</name>
    <dbReference type="NCBI Taxonomy" id="5046"/>
    <lineage>
        <taxon>Eukaryota</taxon>
        <taxon>Fungi</taxon>
        <taxon>Dikarya</taxon>
        <taxon>Ascomycota</taxon>
        <taxon>Pezizomycotina</taxon>
        <taxon>Sordariomycetes</taxon>
        <taxon>Hypocreomycetidae</taxon>
        <taxon>Hypocreales</taxon>
        <taxon>Sarocladiaceae</taxon>
        <taxon>Sarocladium</taxon>
    </lineage>
</organism>
<dbReference type="AlphaFoldDB" id="A0AA39GDI9"/>
<sequence>MPAAKRSADSIAEPRRRSGRLSSTPKKSNYFEDPDTESGDDELPPRKRGRPSKTKSLQAKSSEEKYDVSDEDDELVKDEEESRPRKRGRPPKNAKLAKKESEDQYEDDEEEEDDDEDEERDEAAPMRTKIIPLEQMRDAGGVDYEDYKIHKNTLLFLRDLKANNRRPWLKSHDGEYRRALQDWNSFVETMTEKITEIDETVPELPIKDVVFRIHRDIRFSKDPTPYKPHFSAAWSRTGRKGPYACYYIHCEPGSSFLGGGLWCPEASHVRKLRRSIDRHPDDWRAMLNDAQFRRLFLEQGKKMKGPDVIDAFCEKNSSNALKKKPMGYEATHPDIKLLRLRNFTVGQKLDDSIFCKDDVHQQLEPMITALRGFVTFLNRIVMPDPGEEDESDDEEEDNE</sequence>
<dbReference type="GO" id="GO:0003677">
    <property type="term" value="F:DNA binding"/>
    <property type="evidence" value="ECO:0007669"/>
    <property type="project" value="InterPro"/>
</dbReference>
<dbReference type="SMART" id="SM00384">
    <property type="entry name" value="AT_hook"/>
    <property type="match status" value="2"/>
</dbReference>
<gene>
    <name evidence="2" type="ORF">NLU13_7834</name>
</gene>
<proteinExistence type="predicted"/>
<keyword evidence="3" id="KW-1185">Reference proteome</keyword>
<accession>A0AA39GDI9</accession>
<comment type="caution">
    <text evidence="2">The sequence shown here is derived from an EMBL/GenBank/DDBJ whole genome shotgun (WGS) entry which is preliminary data.</text>
</comment>
<dbReference type="EMBL" id="JAPDFR010000007">
    <property type="protein sequence ID" value="KAK0385358.1"/>
    <property type="molecule type" value="Genomic_DNA"/>
</dbReference>
<feature type="compositionally biased region" description="Basic residues" evidence="1">
    <location>
        <begin position="84"/>
        <end position="96"/>
    </location>
</feature>
<dbReference type="PANTHER" id="PTHR36452:SF1">
    <property type="entry name" value="DUF2461 DOMAIN-CONTAINING PROTEIN"/>
    <property type="match status" value="1"/>
</dbReference>
<name>A0AA39GDI9_SARSR</name>
<reference evidence="2" key="1">
    <citation type="submission" date="2022-10" db="EMBL/GenBank/DDBJ databases">
        <title>Determination and structural analysis of whole genome sequence of Sarocladium strictum F4-1.</title>
        <authorList>
            <person name="Hu L."/>
            <person name="Jiang Y."/>
        </authorList>
    </citation>
    <scope>NUCLEOTIDE SEQUENCE</scope>
    <source>
        <strain evidence="2">F4-1</strain>
    </source>
</reference>
<feature type="compositionally biased region" description="Acidic residues" evidence="1">
    <location>
        <begin position="69"/>
        <end position="81"/>
    </location>
</feature>
<dbReference type="InterPro" id="IPR012808">
    <property type="entry name" value="CHP02453"/>
</dbReference>
<dbReference type="InterPro" id="IPR017956">
    <property type="entry name" value="AT_hook_DNA-bd_motif"/>
</dbReference>
<dbReference type="NCBIfam" id="TIGR02453">
    <property type="entry name" value="TIGR02453 family protein"/>
    <property type="match status" value="1"/>
</dbReference>
<evidence type="ECO:0000256" key="1">
    <source>
        <dbReference type="SAM" id="MobiDB-lite"/>
    </source>
</evidence>
<dbReference type="PANTHER" id="PTHR36452">
    <property type="entry name" value="CHROMOSOME 12, WHOLE GENOME SHOTGUN SEQUENCE"/>
    <property type="match status" value="1"/>
</dbReference>
<feature type="compositionally biased region" description="Acidic residues" evidence="1">
    <location>
        <begin position="103"/>
        <end position="121"/>
    </location>
</feature>
<evidence type="ECO:0000313" key="2">
    <source>
        <dbReference type="EMBL" id="KAK0385358.1"/>
    </source>
</evidence>
<feature type="compositionally biased region" description="Basic and acidic residues" evidence="1">
    <location>
        <begin position="1"/>
        <end position="16"/>
    </location>
</feature>
<dbReference type="Proteomes" id="UP001175261">
    <property type="component" value="Unassembled WGS sequence"/>
</dbReference>
<feature type="compositionally biased region" description="Acidic residues" evidence="1">
    <location>
        <begin position="32"/>
        <end position="42"/>
    </location>
</feature>
<evidence type="ECO:0000313" key="3">
    <source>
        <dbReference type="Proteomes" id="UP001175261"/>
    </source>
</evidence>
<dbReference type="Pfam" id="PF02178">
    <property type="entry name" value="AT_hook"/>
    <property type="match status" value="2"/>
</dbReference>
<dbReference type="Pfam" id="PF09365">
    <property type="entry name" value="DUF2461"/>
    <property type="match status" value="1"/>
</dbReference>
<protein>
    <submittedName>
        <fullName evidence="2">Uncharacterized protein</fullName>
    </submittedName>
</protein>
<feature type="region of interest" description="Disordered" evidence="1">
    <location>
        <begin position="1"/>
        <end position="128"/>
    </location>
</feature>